<feature type="region of interest" description="Disordered" evidence="1">
    <location>
        <begin position="104"/>
        <end position="124"/>
    </location>
</feature>
<dbReference type="AlphaFoldDB" id="A0A1Z5JCL6"/>
<feature type="compositionally biased region" description="Low complexity" evidence="1">
    <location>
        <begin position="481"/>
        <end position="496"/>
    </location>
</feature>
<accession>A0A1Z5JCL6</accession>
<feature type="region of interest" description="Disordered" evidence="1">
    <location>
        <begin position="216"/>
        <end position="239"/>
    </location>
</feature>
<gene>
    <name evidence="2" type="ORF">FisN_22Lh209</name>
</gene>
<evidence type="ECO:0000313" key="2">
    <source>
        <dbReference type="EMBL" id="GAX11518.1"/>
    </source>
</evidence>
<reference evidence="2 3" key="1">
    <citation type="journal article" date="2015" name="Plant Cell">
        <title>Oil accumulation by the oleaginous diatom Fistulifera solaris as revealed by the genome and transcriptome.</title>
        <authorList>
            <person name="Tanaka T."/>
            <person name="Maeda Y."/>
            <person name="Veluchamy A."/>
            <person name="Tanaka M."/>
            <person name="Abida H."/>
            <person name="Marechal E."/>
            <person name="Bowler C."/>
            <person name="Muto M."/>
            <person name="Sunaga Y."/>
            <person name="Tanaka M."/>
            <person name="Yoshino T."/>
            <person name="Taniguchi T."/>
            <person name="Fukuda Y."/>
            <person name="Nemoto M."/>
            <person name="Matsumoto M."/>
            <person name="Wong P.S."/>
            <person name="Aburatani S."/>
            <person name="Fujibuchi W."/>
        </authorList>
    </citation>
    <scope>NUCLEOTIDE SEQUENCE [LARGE SCALE GENOMIC DNA]</scope>
    <source>
        <strain evidence="2 3">JPCC DA0580</strain>
    </source>
</reference>
<dbReference type="Proteomes" id="UP000198406">
    <property type="component" value="Unassembled WGS sequence"/>
</dbReference>
<keyword evidence="3" id="KW-1185">Reference proteome</keyword>
<feature type="compositionally biased region" description="Basic and acidic residues" evidence="1">
    <location>
        <begin position="10"/>
        <end position="51"/>
    </location>
</feature>
<sequence>MKGDILQGRGPEDGFSRDGSREDSTGMKRKYTDRDPESPGHLDVDVDTPLAKKERNYFTDMDTDSPSSYPKHVLVPSERSLEPKHYMPHTTHLGDDQRLDQISFPTNDAPQGVQVLTPDSVGRGRPYEPQPYPPRHYQQFHDVYRTPSYTPDMDYGRSYPGHHAQGPSGHPAADGFPRSRRWACDYCNVATFLSYEEACAHEDVCSRRHHDSSYYAEPFRHRPSHPAYGGQPAPQGSGLGALYHASQEVVTPPTPYHQQPPNRWGAHHAPPLPVLPHEQNYYRHGYYDMREEHPHYPPSDPYYHAHMQPSYPHTQPPPQDYYQKRLLLALPSDRDSLSDRQCFVRSEMVEIFAATQKDVSARHSKGAQKLVLGQVGIRCVHCSHLRPRDRAERSVCYPKSICRIYQTVADMQRFHFENCREIPDHVRQLYKKLKTTRPRGVGSPQSYWVSSAKSLGLVDTGDGICFEADADSQVKNEEQQQEQPQQPQELAEQQPQASHGDEKSDEPQSSELNEPPRDKVVIKEPTEEPAEELVQNEAASCQPTQQEEQVLELQSSEMSLGEN</sequence>
<feature type="region of interest" description="Disordered" evidence="1">
    <location>
        <begin position="1"/>
        <end position="51"/>
    </location>
</feature>
<proteinExistence type="predicted"/>
<comment type="caution">
    <text evidence="2">The sequence shown here is derived from an EMBL/GenBank/DDBJ whole genome shotgun (WGS) entry which is preliminary data.</text>
</comment>
<dbReference type="InParanoid" id="A0A1Z5JCL6"/>
<evidence type="ECO:0000256" key="1">
    <source>
        <dbReference type="SAM" id="MobiDB-lite"/>
    </source>
</evidence>
<feature type="compositionally biased region" description="Basic and acidic residues" evidence="1">
    <location>
        <begin position="514"/>
        <end position="526"/>
    </location>
</feature>
<dbReference type="OrthoDB" id="40550at2759"/>
<protein>
    <submittedName>
        <fullName evidence="2">Uncharacterized protein</fullName>
    </submittedName>
</protein>
<feature type="region of interest" description="Disordered" evidence="1">
    <location>
        <begin position="473"/>
        <end position="563"/>
    </location>
</feature>
<name>A0A1Z5JCL6_FISSO</name>
<evidence type="ECO:0000313" key="3">
    <source>
        <dbReference type="Proteomes" id="UP000198406"/>
    </source>
</evidence>
<organism evidence="2 3">
    <name type="scientific">Fistulifera solaris</name>
    <name type="common">Oleaginous diatom</name>
    <dbReference type="NCBI Taxonomy" id="1519565"/>
    <lineage>
        <taxon>Eukaryota</taxon>
        <taxon>Sar</taxon>
        <taxon>Stramenopiles</taxon>
        <taxon>Ochrophyta</taxon>
        <taxon>Bacillariophyta</taxon>
        <taxon>Bacillariophyceae</taxon>
        <taxon>Bacillariophycidae</taxon>
        <taxon>Naviculales</taxon>
        <taxon>Naviculaceae</taxon>
        <taxon>Fistulifera</taxon>
    </lineage>
</organism>
<feature type="compositionally biased region" description="Low complexity" evidence="1">
    <location>
        <begin position="545"/>
        <end position="563"/>
    </location>
</feature>
<dbReference type="EMBL" id="BDSP01000041">
    <property type="protein sequence ID" value="GAX11518.1"/>
    <property type="molecule type" value="Genomic_DNA"/>
</dbReference>